<dbReference type="PIRSF" id="PIRSF003161">
    <property type="entry name" value="FliG"/>
    <property type="match status" value="1"/>
</dbReference>
<keyword evidence="16" id="KW-1185">Reference proteome</keyword>
<dbReference type="GO" id="GO:0003774">
    <property type="term" value="F:cytoskeletal motor activity"/>
    <property type="evidence" value="ECO:0007669"/>
    <property type="project" value="InterPro"/>
</dbReference>
<evidence type="ECO:0000256" key="1">
    <source>
        <dbReference type="ARBA" id="ARBA00004117"/>
    </source>
</evidence>
<dbReference type="GO" id="GO:0009425">
    <property type="term" value="C:bacterial-type flagellum basal body"/>
    <property type="evidence" value="ECO:0007669"/>
    <property type="project" value="UniProtKB-SubCell"/>
</dbReference>
<keyword evidence="9 11" id="KW-0975">Bacterial flagellum</keyword>
<dbReference type="InterPro" id="IPR000090">
    <property type="entry name" value="Flg_Motor_Flig"/>
</dbReference>
<evidence type="ECO:0000256" key="3">
    <source>
        <dbReference type="ARBA" id="ARBA00010299"/>
    </source>
</evidence>
<dbReference type="Gene3D" id="1.10.220.30">
    <property type="match status" value="3"/>
</dbReference>
<dbReference type="PANTHER" id="PTHR30534">
    <property type="entry name" value="FLAGELLAR MOTOR SWITCH PROTEIN FLIG"/>
    <property type="match status" value="1"/>
</dbReference>
<feature type="domain" description="Flagellar motor switch protein FliG middle" evidence="13">
    <location>
        <begin position="127"/>
        <end position="198"/>
    </location>
</feature>
<evidence type="ECO:0000256" key="6">
    <source>
        <dbReference type="ARBA" id="ARBA00022500"/>
    </source>
</evidence>
<dbReference type="InterPro" id="IPR011002">
    <property type="entry name" value="FliG_a-hlx"/>
</dbReference>
<dbReference type="InterPro" id="IPR023087">
    <property type="entry name" value="Flg_Motor_Flig_C"/>
</dbReference>
<keyword evidence="11" id="KW-0997">Cell inner membrane</keyword>
<dbReference type="GO" id="GO:0005886">
    <property type="term" value="C:plasma membrane"/>
    <property type="evidence" value="ECO:0007669"/>
    <property type="project" value="UniProtKB-SubCell"/>
</dbReference>
<keyword evidence="8 11" id="KW-0472">Membrane</keyword>
<dbReference type="Pfam" id="PF01706">
    <property type="entry name" value="FliG_C"/>
    <property type="match status" value="1"/>
</dbReference>
<evidence type="ECO:0000256" key="10">
    <source>
        <dbReference type="ARBA" id="ARBA00025598"/>
    </source>
</evidence>
<keyword evidence="5 11" id="KW-1003">Cell membrane</keyword>
<dbReference type="InterPro" id="IPR028263">
    <property type="entry name" value="FliG_N"/>
</dbReference>
<evidence type="ECO:0000256" key="4">
    <source>
        <dbReference type="ARBA" id="ARBA00021870"/>
    </source>
</evidence>
<dbReference type="Proteomes" id="UP000617634">
    <property type="component" value="Unassembled WGS sequence"/>
</dbReference>
<comment type="subcellular location">
    <subcellularLocation>
        <location evidence="1 11">Bacterial flagellum basal body</location>
    </subcellularLocation>
    <subcellularLocation>
        <location evidence="11">Cell inner membrane</location>
        <topology evidence="11">Peripheral membrane protein</topology>
        <orientation evidence="11">Cytoplasmic side</orientation>
    </subcellularLocation>
    <subcellularLocation>
        <location evidence="2">Cell membrane</location>
        <topology evidence="2">Peripheral membrane protein</topology>
        <orientation evidence="2">Cytoplasmic side</orientation>
    </subcellularLocation>
</comment>
<evidence type="ECO:0000313" key="16">
    <source>
        <dbReference type="Proteomes" id="UP000617634"/>
    </source>
</evidence>
<evidence type="ECO:0000259" key="14">
    <source>
        <dbReference type="Pfam" id="PF14842"/>
    </source>
</evidence>
<feature type="domain" description="Flagellar motor switch protein FliG N-terminal" evidence="14">
    <location>
        <begin position="16"/>
        <end position="117"/>
    </location>
</feature>
<name>A0A931HAI7_9SPHN</name>
<reference evidence="15" key="1">
    <citation type="submission" date="2020-11" db="EMBL/GenBank/DDBJ databases">
        <title>Novosphingobium aureum sp. nov., a marine bacterium isolated from sediment of a salt flat.</title>
        <authorList>
            <person name="Yoo Y."/>
            <person name="Kim J.-J."/>
        </authorList>
    </citation>
    <scope>NUCLEOTIDE SEQUENCE</scope>
    <source>
        <strain evidence="15">YJ-S2-02</strain>
    </source>
</reference>
<evidence type="ECO:0000256" key="5">
    <source>
        <dbReference type="ARBA" id="ARBA00022475"/>
    </source>
</evidence>
<proteinExistence type="inferred from homology"/>
<dbReference type="GO" id="GO:0006935">
    <property type="term" value="P:chemotaxis"/>
    <property type="evidence" value="ECO:0007669"/>
    <property type="project" value="UniProtKB-KW"/>
</dbReference>
<dbReference type="NCBIfam" id="TIGR00207">
    <property type="entry name" value="fliG"/>
    <property type="match status" value="1"/>
</dbReference>
<comment type="caution">
    <text evidence="15">The sequence shown here is derived from an EMBL/GenBank/DDBJ whole genome shotgun (WGS) entry which is preliminary data.</text>
</comment>
<dbReference type="RefSeq" id="WP_197160672.1">
    <property type="nucleotide sequence ID" value="NZ_JADZGI010000001.1"/>
</dbReference>
<dbReference type="Pfam" id="PF14842">
    <property type="entry name" value="FliG_N"/>
    <property type="match status" value="1"/>
</dbReference>
<evidence type="ECO:0000256" key="2">
    <source>
        <dbReference type="ARBA" id="ARBA00004413"/>
    </source>
</evidence>
<keyword evidence="15" id="KW-0969">Cilium</keyword>
<sequence>MTKVAPIGEPPELKKYSGLQRAAALMLALGQEHGGPIWGQLSNEEVKELSSAISQLGRVPANVIEYLLVEFLGEVSSMSNFHGSYESTQRLLEGMMPADRVKEIMEDIRGPSGRTMWDKLSNVSEAVLAGYLKNEYPQTIAVILSKLRTDHAARVLAELPRDLGTDVVMRMLRMDTVQKDVLAQVEQTLKAEFMTNFSRAQKVDAHETMAELFNALDRSTEEAMLSALDAREPDAASKIRALMFTFEDLANLVPASIQVLVRNSDKRELALALKGAPEEMRQVFFNGMTERAAKLMRDDMAAMGPVRARECEDAQAALVRLAKSLGDRGDIVIADPKSDEAMIY</sequence>
<protein>
    <recommendedName>
        <fullName evidence="4 11">Flagellar motor switch protein FliG</fullName>
    </recommendedName>
</protein>
<evidence type="ECO:0000256" key="8">
    <source>
        <dbReference type="ARBA" id="ARBA00023136"/>
    </source>
</evidence>
<evidence type="ECO:0000259" key="12">
    <source>
        <dbReference type="Pfam" id="PF01706"/>
    </source>
</evidence>
<organism evidence="15 16">
    <name type="scientific">Novosphingobium aureum</name>
    <dbReference type="NCBI Taxonomy" id="2792964"/>
    <lineage>
        <taxon>Bacteria</taxon>
        <taxon>Pseudomonadati</taxon>
        <taxon>Pseudomonadota</taxon>
        <taxon>Alphaproteobacteria</taxon>
        <taxon>Sphingomonadales</taxon>
        <taxon>Sphingomonadaceae</taxon>
        <taxon>Novosphingobium</taxon>
    </lineage>
</organism>
<evidence type="ECO:0000259" key="13">
    <source>
        <dbReference type="Pfam" id="PF14841"/>
    </source>
</evidence>
<dbReference type="SUPFAM" id="SSF48029">
    <property type="entry name" value="FliG"/>
    <property type="match status" value="2"/>
</dbReference>
<evidence type="ECO:0000256" key="7">
    <source>
        <dbReference type="ARBA" id="ARBA00022779"/>
    </source>
</evidence>
<dbReference type="InterPro" id="IPR032779">
    <property type="entry name" value="FliG_M"/>
</dbReference>
<evidence type="ECO:0000256" key="9">
    <source>
        <dbReference type="ARBA" id="ARBA00023143"/>
    </source>
</evidence>
<keyword evidence="15" id="KW-0282">Flagellum</keyword>
<evidence type="ECO:0000256" key="11">
    <source>
        <dbReference type="PIRNR" id="PIRNR003161"/>
    </source>
</evidence>
<dbReference type="AlphaFoldDB" id="A0A931HAI7"/>
<keyword evidence="6 11" id="KW-0145">Chemotaxis</keyword>
<dbReference type="PANTHER" id="PTHR30534:SF0">
    <property type="entry name" value="FLAGELLAR MOTOR SWITCH PROTEIN FLIG"/>
    <property type="match status" value="1"/>
</dbReference>
<comment type="similarity">
    <text evidence="3 11">Belongs to the FliG family.</text>
</comment>
<feature type="domain" description="Flagellar motor switch protein FliG C-terminal" evidence="12">
    <location>
        <begin position="227"/>
        <end position="333"/>
    </location>
</feature>
<dbReference type="PRINTS" id="PR00954">
    <property type="entry name" value="FLGMOTORFLIG"/>
</dbReference>
<dbReference type="EMBL" id="JADZGI010000001">
    <property type="protein sequence ID" value="MBH0111936.1"/>
    <property type="molecule type" value="Genomic_DNA"/>
</dbReference>
<dbReference type="Pfam" id="PF14841">
    <property type="entry name" value="FliG_M"/>
    <property type="match status" value="1"/>
</dbReference>
<keyword evidence="15" id="KW-0966">Cell projection</keyword>
<evidence type="ECO:0000313" key="15">
    <source>
        <dbReference type="EMBL" id="MBH0111936.1"/>
    </source>
</evidence>
<dbReference type="GO" id="GO:0071973">
    <property type="term" value="P:bacterial-type flagellum-dependent cell motility"/>
    <property type="evidence" value="ECO:0007669"/>
    <property type="project" value="InterPro"/>
</dbReference>
<gene>
    <name evidence="15" type="primary">fliG</name>
    <name evidence="15" type="ORF">I5E68_03085</name>
</gene>
<comment type="function">
    <text evidence="10 11">FliG is one of three proteins (FliG, FliN, FliM) that forms the rotor-mounted switch complex (C ring), located at the base of the basal body. This complex interacts with the CheY and CheZ chemotaxis proteins, in addition to contacting components of the motor that determine the direction of flagellar rotation.</text>
</comment>
<accession>A0A931HAI7</accession>
<keyword evidence="7 11" id="KW-0283">Flagellar rotation</keyword>